<keyword evidence="3" id="KW-0808">Transferase</keyword>
<dbReference type="InterPro" id="IPR011009">
    <property type="entry name" value="Kinase-like_dom_sf"/>
</dbReference>
<evidence type="ECO:0000256" key="5">
    <source>
        <dbReference type="ARBA" id="ARBA00022777"/>
    </source>
</evidence>
<dbReference type="InterPro" id="IPR008271">
    <property type="entry name" value="Ser/Thr_kinase_AS"/>
</dbReference>
<evidence type="ECO:0000256" key="6">
    <source>
        <dbReference type="ARBA" id="ARBA00022840"/>
    </source>
</evidence>
<evidence type="ECO:0000256" key="7">
    <source>
        <dbReference type="ARBA" id="ARBA00047899"/>
    </source>
</evidence>
<dbReference type="GO" id="GO:0005524">
    <property type="term" value="F:ATP binding"/>
    <property type="evidence" value="ECO:0007669"/>
    <property type="project" value="UniProtKB-KW"/>
</dbReference>
<dbReference type="GeneID" id="92814342"/>
<dbReference type="CDD" id="cd14014">
    <property type="entry name" value="STKc_PknB_like"/>
    <property type="match status" value="1"/>
</dbReference>
<dbReference type="PANTHER" id="PTHR43289">
    <property type="entry name" value="MITOGEN-ACTIVATED PROTEIN KINASE KINASE KINASE 20-RELATED"/>
    <property type="match status" value="1"/>
</dbReference>
<reference evidence="12" key="1">
    <citation type="submission" date="2023-10" db="EMBL/GenBank/DDBJ databases">
        <title>Whole Genome based description of the genera Actinobaculum and Actinotignum reveals a complex phylogenetic relationship within the species included in the genus Actinotignum.</title>
        <authorList>
            <person name="Jensen C.S."/>
            <person name="Dargis R."/>
            <person name="Kemp M."/>
            <person name="Christensen J.J."/>
        </authorList>
    </citation>
    <scope>NUCLEOTIDE SEQUENCE</scope>
    <source>
        <strain evidence="12">SLA_B245</strain>
    </source>
</reference>
<dbReference type="InterPro" id="IPR005543">
    <property type="entry name" value="PASTA_dom"/>
</dbReference>
<sequence length="558" mass="58685">MTIPSLPAGWLEGRYRLDAPVARGGMATVYRGYDTKLDRAVAIKIMHPDLAALDDFTRLFQREARAVAALSSPHIVTIYDRGVWNDGAAERAYLVMEYVPGPTLRHELERLGSFQLGTALDICDQVLQGLAAAHRAGIIHRDIKPENILFDDACPPPSPVRLPQLAVTVTDFGLAHAVSASSGALPRWGTLAYTAPEILEQRAASPACDIYATGLVLFELLAGRLPWAGYSAAQLAAAQARDDLPRLARDNPWLPAQVDSFIGVLTAKNPADRPASAVEARELLRGLRAGVADDAALRRIPVTPRRPQPVHREDVAGGRGGAELETAAAASTGRAATLNAGADATVPVRAPVHRAPSVLRSTRKLTARPASSQQDTALSPHGAGTPRQRGAGRRRARVWRIAAWVCAIALLSGAAGATWALTAGPWARVTVPELATGLTQARSQMEALGLTVETEVRGGNGAAPGTVLGSDPEAGSRVRPGSTVELLVAGAAPDSTVPDVADMAEAEARAVLEKAGFQVQVRYRETRAAAPGTVLRQDPGPGVSAAPGQKVTLIIAAR</sequence>
<dbReference type="EC" id="2.7.11.1" evidence="1"/>
<keyword evidence="4" id="KW-0547">Nucleotide-binding</keyword>
<accession>A0AAW9HBJ4</accession>
<evidence type="ECO:0000313" key="12">
    <source>
        <dbReference type="EMBL" id="MDY5140344.1"/>
    </source>
</evidence>
<dbReference type="Gene3D" id="3.30.10.20">
    <property type="match status" value="2"/>
</dbReference>
<dbReference type="RefSeq" id="WP_101595525.1">
    <property type="nucleotide sequence ID" value="NZ_CAUPFC010000007.1"/>
</dbReference>
<dbReference type="Pfam" id="PF03793">
    <property type="entry name" value="PASTA"/>
    <property type="match status" value="2"/>
</dbReference>
<dbReference type="Pfam" id="PF00069">
    <property type="entry name" value="Pkinase"/>
    <property type="match status" value="1"/>
</dbReference>
<dbReference type="InterPro" id="IPR000719">
    <property type="entry name" value="Prot_kinase_dom"/>
</dbReference>
<keyword evidence="5 12" id="KW-0418">Kinase</keyword>
<proteinExistence type="predicted"/>
<evidence type="ECO:0000259" key="10">
    <source>
        <dbReference type="PROSITE" id="PS50011"/>
    </source>
</evidence>
<evidence type="ECO:0000256" key="2">
    <source>
        <dbReference type="ARBA" id="ARBA00022527"/>
    </source>
</evidence>
<dbReference type="PROSITE" id="PS50011">
    <property type="entry name" value="PROTEIN_KINASE_DOM"/>
    <property type="match status" value="1"/>
</dbReference>
<feature type="domain" description="PASTA" evidence="11">
    <location>
        <begin position="491"/>
        <end position="557"/>
    </location>
</feature>
<comment type="caution">
    <text evidence="12">The sequence shown here is derived from an EMBL/GenBank/DDBJ whole genome shotgun (WGS) entry which is preliminary data.</text>
</comment>
<dbReference type="PROSITE" id="PS51178">
    <property type="entry name" value="PASTA"/>
    <property type="match status" value="2"/>
</dbReference>
<dbReference type="GO" id="GO:0004674">
    <property type="term" value="F:protein serine/threonine kinase activity"/>
    <property type="evidence" value="ECO:0007669"/>
    <property type="project" value="UniProtKB-KW"/>
</dbReference>
<feature type="region of interest" description="Disordered" evidence="9">
    <location>
        <begin position="347"/>
        <end position="393"/>
    </location>
</feature>
<evidence type="ECO:0000256" key="3">
    <source>
        <dbReference type="ARBA" id="ARBA00022679"/>
    </source>
</evidence>
<dbReference type="PANTHER" id="PTHR43289:SF34">
    <property type="entry name" value="SERINE_THREONINE-PROTEIN KINASE YBDM-RELATED"/>
    <property type="match status" value="1"/>
</dbReference>
<dbReference type="Gene3D" id="1.10.510.10">
    <property type="entry name" value="Transferase(Phosphotransferase) domain 1"/>
    <property type="match status" value="1"/>
</dbReference>
<feature type="domain" description="PASTA" evidence="11">
    <location>
        <begin position="424"/>
        <end position="490"/>
    </location>
</feature>
<evidence type="ECO:0000256" key="9">
    <source>
        <dbReference type="SAM" id="MobiDB-lite"/>
    </source>
</evidence>
<feature type="region of interest" description="Disordered" evidence="9">
    <location>
        <begin position="298"/>
        <end position="320"/>
    </location>
</feature>
<evidence type="ECO:0000256" key="8">
    <source>
        <dbReference type="ARBA" id="ARBA00048679"/>
    </source>
</evidence>
<dbReference type="PROSITE" id="PS00108">
    <property type="entry name" value="PROTEIN_KINASE_ST"/>
    <property type="match status" value="1"/>
</dbReference>
<dbReference type="SMART" id="SM00740">
    <property type="entry name" value="PASTA"/>
    <property type="match status" value="2"/>
</dbReference>
<dbReference type="SUPFAM" id="SSF56112">
    <property type="entry name" value="Protein kinase-like (PK-like)"/>
    <property type="match status" value="1"/>
</dbReference>
<comment type="catalytic activity">
    <reaction evidence="8">
        <text>L-seryl-[protein] + ATP = O-phospho-L-seryl-[protein] + ADP + H(+)</text>
        <dbReference type="Rhea" id="RHEA:17989"/>
        <dbReference type="Rhea" id="RHEA-COMP:9863"/>
        <dbReference type="Rhea" id="RHEA-COMP:11604"/>
        <dbReference type="ChEBI" id="CHEBI:15378"/>
        <dbReference type="ChEBI" id="CHEBI:29999"/>
        <dbReference type="ChEBI" id="CHEBI:30616"/>
        <dbReference type="ChEBI" id="CHEBI:83421"/>
        <dbReference type="ChEBI" id="CHEBI:456216"/>
        <dbReference type="EC" id="2.7.11.1"/>
    </reaction>
</comment>
<evidence type="ECO:0000256" key="4">
    <source>
        <dbReference type="ARBA" id="ARBA00022741"/>
    </source>
</evidence>
<dbReference type="AlphaFoldDB" id="A0AAW9HBJ4"/>
<gene>
    <name evidence="12" type="ORF">R6G74_03300</name>
</gene>
<dbReference type="Gene3D" id="3.30.200.20">
    <property type="entry name" value="Phosphorylase Kinase, domain 1"/>
    <property type="match status" value="1"/>
</dbReference>
<organism evidence="12 13">
    <name type="scientific">Actinotignum timonense</name>
    <dbReference type="NCBI Taxonomy" id="1870995"/>
    <lineage>
        <taxon>Bacteria</taxon>
        <taxon>Bacillati</taxon>
        <taxon>Actinomycetota</taxon>
        <taxon>Actinomycetes</taxon>
        <taxon>Actinomycetales</taxon>
        <taxon>Actinomycetaceae</taxon>
        <taxon>Actinotignum</taxon>
    </lineage>
</organism>
<keyword evidence="6" id="KW-0067">ATP-binding</keyword>
<comment type="catalytic activity">
    <reaction evidence="7">
        <text>L-threonyl-[protein] + ATP = O-phospho-L-threonyl-[protein] + ADP + H(+)</text>
        <dbReference type="Rhea" id="RHEA:46608"/>
        <dbReference type="Rhea" id="RHEA-COMP:11060"/>
        <dbReference type="Rhea" id="RHEA-COMP:11605"/>
        <dbReference type="ChEBI" id="CHEBI:15378"/>
        <dbReference type="ChEBI" id="CHEBI:30013"/>
        <dbReference type="ChEBI" id="CHEBI:30616"/>
        <dbReference type="ChEBI" id="CHEBI:61977"/>
        <dbReference type="ChEBI" id="CHEBI:456216"/>
        <dbReference type="EC" id="2.7.11.1"/>
    </reaction>
</comment>
<feature type="domain" description="Protein kinase" evidence="10">
    <location>
        <begin position="15"/>
        <end position="284"/>
    </location>
</feature>
<evidence type="ECO:0000313" key="13">
    <source>
        <dbReference type="Proteomes" id="UP001288320"/>
    </source>
</evidence>
<evidence type="ECO:0000256" key="1">
    <source>
        <dbReference type="ARBA" id="ARBA00012513"/>
    </source>
</evidence>
<dbReference type="CDD" id="cd06577">
    <property type="entry name" value="PASTA_pknB"/>
    <property type="match status" value="2"/>
</dbReference>
<evidence type="ECO:0000259" key="11">
    <source>
        <dbReference type="PROSITE" id="PS51178"/>
    </source>
</evidence>
<dbReference type="SMART" id="SM00220">
    <property type="entry name" value="S_TKc"/>
    <property type="match status" value="1"/>
</dbReference>
<keyword evidence="2" id="KW-0723">Serine/threonine-protein kinase</keyword>
<protein>
    <recommendedName>
        <fullName evidence="1">non-specific serine/threonine protein kinase</fullName>
        <ecNumber evidence="1">2.7.11.1</ecNumber>
    </recommendedName>
</protein>
<dbReference type="EMBL" id="JAWNFV010000005">
    <property type="protein sequence ID" value="MDY5140344.1"/>
    <property type="molecule type" value="Genomic_DNA"/>
</dbReference>
<name>A0AAW9HBJ4_9ACTO</name>
<dbReference type="Proteomes" id="UP001288320">
    <property type="component" value="Unassembled WGS sequence"/>
</dbReference>